<keyword evidence="2" id="KW-0560">Oxidoreductase</keyword>
<name>A0A668AA71_9TELE</name>
<sequence>ITAFRRCMDVNFLSAVKMCQVFLPLLRRSKGRIVNISSMAGEVSMPMFSAYGASKAALSNFSGVMRMELSKWGIKVSTIQPAGFRTSRSSWCSYKEEILKGLSSDTRRDYGEAYISSLLGGLSKMANQSSEDLRPVLEDMCHALMSLDPKPLYTPGQTAWIIPFLCRLCPTNIFDIMIMQTFKFIDCHPAALSQDCLIALHALNNFAEAGGQTLLWWSVDYFLSCGLKFA</sequence>
<dbReference type="PANTHER" id="PTHR43313:SF3">
    <property type="entry name" value="17-BETA-HYDROXYSTEROID DEHYDROGENASE TYPE 2"/>
    <property type="match status" value="1"/>
</dbReference>
<dbReference type="GO" id="GO:0008202">
    <property type="term" value="P:steroid metabolic process"/>
    <property type="evidence" value="ECO:0007669"/>
    <property type="project" value="TreeGrafter"/>
</dbReference>
<evidence type="ECO:0000256" key="1">
    <source>
        <dbReference type="ARBA" id="ARBA00006484"/>
    </source>
</evidence>
<organism evidence="4 5">
    <name type="scientific">Myripristis murdjan</name>
    <name type="common">pinecone soldierfish</name>
    <dbReference type="NCBI Taxonomy" id="586833"/>
    <lineage>
        <taxon>Eukaryota</taxon>
        <taxon>Metazoa</taxon>
        <taxon>Chordata</taxon>
        <taxon>Craniata</taxon>
        <taxon>Vertebrata</taxon>
        <taxon>Euteleostomi</taxon>
        <taxon>Actinopterygii</taxon>
        <taxon>Neopterygii</taxon>
        <taxon>Teleostei</taxon>
        <taxon>Neoteleostei</taxon>
        <taxon>Acanthomorphata</taxon>
        <taxon>Holocentriformes</taxon>
        <taxon>Holocentridae</taxon>
        <taxon>Myripristis</taxon>
    </lineage>
</organism>
<dbReference type="PRINTS" id="PR00081">
    <property type="entry name" value="GDHRDH"/>
</dbReference>
<evidence type="ECO:0000256" key="2">
    <source>
        <dbReference type="ARBA" id="ARBA00023002"/>
    </source>
</evidence>
<dbReference type="Gene3D" id="3.40.50.720">
    <property type="entry name" value="NAD(P)-binding Rossmann-like Domain"/>
    <property type="match status" value="1"/>
</dbReference>
<dbReference type="Proteomes" id="UP000472263">
    <property type="component" value="Chromosome 6"/>
</dbReference>
<evidence type="ECO:0000313" key="4">
    <source>
        <dbReference type="Ensembl" id="ENSMMDP00005041871.1"/>
    </source>
</evidence>
<gene>
    <name evidence="4" type="primary">hsd17b2</name>
</gene>
<reference evidence="4" key="2">
    <citation type="submission" date="2025-08" db="UniProtKB">
        <authorList>
            <consortium name="Ensembl"/>
        </authorList>
    </citation>
    <scope>IDENTIFICATION</scope>
</reference>
<reference evidence="4" key="1">
    <citation type="submission" date="2019-06" db="EMBL/GenBank/DDBJ databases">
        <authorList>
            <consortium name="Wellcome Sanger Institute Data Sharing"/>
        </authorList>
    </citation>
    <scope>NUCLEOTIDE SEQUENCE [LARGE SCALE GENOMIC DNA]</scope>
</reference>
<dbReference type="Ensembl" id="ENSMMDT00005042719.1">
    <property type="protein sequence ID" value="ENSMMDP00005041871.1"/>
    <property type="gene ID" value="ENSMMDG00005019308.1"/>
</dbReference>
<dbReference type="PRINTS" id="PR00080">
    <property type="entry name" value="SDRFAMILY"/>
</dbReference>
<proteinExistence type="inferred from homology"/>
<accession>A0A668AA71</accession>
<comment type="similarity">
    <text evidence="1 3">Belongs to the short-chain dehydrogenases/reductases (SDR) family.</text>
</comment>
<dbReference type="AlphaFoldDB" id="A0A668AA71"/>
<dbReference type="SUPFAM" id="SSF51735">
    <property type="entry name" value="NAD(P)-binding Rossmann-fold domains"/>
    <property type="match status" value="1"/>
</dbReference>
<dbReference type="InterPro" id="IPR020904">
    <property type="entry name" value="Sc_DH/Rdtase_CS"/>
</dbReference>
<evidence type="ECO:0000256" key="3">
    <source>
        <dbReference type="RuleBase" id="RU000363"/>
    </source>
</evidence>
<protein>
    <submittedName>
        <fullName evidence="4">Hydroxysteroid (17-beta) dehydrogenase 2</fullName>
    </submittedName>
</protein>
<dbReference type="PANTHER" id="PTHR43313">
    <property type="entry name" value="SHORT-CHAIN DEHYDROGENASE/REDUCTASE FAMILY 9C"/>
    <property type="match status" value="1"/>
</dbReference>
<evidence type="ECO:0000313" key="5">
    <source>
        <dbReference type="Proteomes" id="UP000472263"/>
    </source>
</evidence>
<dbReference type="GO" id="GO:0016491">
    <property type="term" value="F:oxidoreductase activity"/>
    <property type="evidence" value="ECO:0007669"/>
    <property type="project" value="UniProtKB-KW"/>
</dbReference>
<dbReference type="Pfam" id="PF00106">
    <property type="entry name" value="adh_short"/>
    <property type="match status" value="1"/>
</dbReference>
<dbReference type="GeneTree" id="ENSGT00940000160204"/>
<dbReference type="InterPro" id="IPR036291">
    <property type="entry name" value="NAD(P)-bd_dom_sf"/>
</dbReference>
<dbReference type="PROSITE" id="PS00061">
    <property type="entry name" value="ADH_SHORT"/>
    <property type="match status" value="1"/>
</dbReference>
<reference evidence="4" key="3">
    <citation type="submission" date="2025-09" db="UniProtKB">
        <authorList>
            <consortium name="Ensembl"/>
        </authorList>
    </citation>
    <scope>IDENTIFICATION</scope>
</reference>
<keyword evidence="5" id="KW-1185">Reference proteome</keyword>
<dbReference type="InterPro" id="IPR002347">
    <property type="entry name" value="SDR_fam"/>
</dbReference>